<accession>A0ABS6J217</accession>
<evidence type="ECO:0000259" key="1">
    <source>
        <dbReference type="Pfam" id="PF20056"/>
    </source>
</evidence>
<keyword evidence="3" id="KW-1185">Reference proteome</keyword>
<sequence length="84" mass="9036">MMGYVEAPKAWGLTRGMGRVVGVNLTDAVVEGWLSRAELADLVDRCQACDRAEECTGWLARTVKAEALPAFCPNKAGIEALVAR</sequence>
<protein>
    <recommendedName>
        <fullName evidence="1">DUF6455 domain-containing protein</fullName>
    </recommendedName>
</protein>
<reference evidence="2 3" key="1">
    <citation type="submission" date="2021-06" db="EMBL/GenBank/DDBJ databases">
        <title>Rhodobacteraceae bacterium strain HSP-20.</title>
        <authorList>
            <person name="Chen W.-M."/>
        </authorList>
    </citation>
    <scope>NUCLEOTIDE SEQUENCE [LARGE SCALE GENOMIC DNA]</scope>
    <source>
        <strain evidence="2 3">HSP-20</strain>
    </source>
</reference>
<name>A0ABS6J217_9RHOB</name>
<organism evidence="2 3">
    <name type="scientific">Paragemmobacter amnigenus</name>
    <dbReference type="NCBI Taxonomy" id="2852097"/>
    <lineage>
        <taxon>Bacteria</taxon>
        <taxon>Pseudomonadati</taxon>
        <taxon>Pseudomonadota</taxon>
        <taxon>Alphaproteobacteria</taxon>
        <taxon>Rhodobacterales</taxon>
        <taxon>Paracoccaceae</taxon>
        <taxon>Paragemmobacter</taxon>
    </lineage>
</organism>
<dbReference type="EMBL" id="JAAATX020000004">
    <property type="protein sequence ID" value="MBU9697472.1"/>
    <property type="molecule type" value="Genomic_DNA"/>
</dbReference>
<feature type="domain" description="DUF6455" evidence="1">
    <location>
        <begin position="7"/>
        <end position="82"/>
    </location>
</feature>
<gene>
    <name evidence="2" type="ORF">GU927_006385</name>
</gene>
<proteinExistence type="predicted"/>
<dbReference type="InterPro" id="IPR045601">
    <property type="entry name" value="DUF6455"/>
</dbReference>
<comment type="caution">
    <text evidence="2">The sequence shown here is derived from an EMBL/GenBank/DDBJ whole genome shotgun (WGS) entry which is preliminary data.</text>
</comment>
<dbReference type="Proteomes" id="UP000731907">
    <property type="component" value="Unassembled WGS sequence"/>
</dbReference>
<evidence type="ECO:0000313" key="3">
    <source>
        <dbReference type="Proteomes" id="UP000731907"/>
    </source>
</evidence>
<dbReference type="Pfam" id="PF20056">
    <property type="entry name" value="DUF6455"/>
    <property type="match status" value="1"/>
</dbReference>
<evidence type="ECO:0000313" key="2">
    <source>
        <dbReference type="EMBL" id="MBU9697472.1"/>
    </source>
</evidence>